<dbReference type="EMBL" id="SNYA01000008">
    <property type="protein sequence ID" value="TDP89793.1"/>
    <property type="molecule type" value="Genomic_DNA"/>
</dbReference>
<evidence type="ECO:0000313" key="1">
    <source>
        <dbReference type="EMBL" id="TDP89793.1"/>
    </source>
</evidence>
<keyword evidence="2" id="KW-1185">Reference proteome</keyword>
<dbReference type="InterPro" id="IPR009061">
    <property type="entry name" value="DNA-bd_dom_put_sf"/>
</dbReference>
<dbReference type="AlphaFoldDB" id="A0A4R6RSF3"/>
<sequence>MLMKLSDREAADSVHRSIRTIQRWRREGLSMTFDITGRRIVSESALLAEYRRKLSADPVHEQRIRSVAHDTPPEELLDLLSVPPKKM</sequence>
<reference evidence="1 2" key="1">
    <citation type="submission" date="2019-03" db="EMBL/GenBank/DDBJ databases">
        <title>Genomic analyses of the natural microbiome of Caenorhabditis elegans.</title>
        <authorList>
            <person name="Samuel B."/>
        </authorList>
    </citation>
    <scope>NUCLEOTIDE SEQUENCE [LARGE SCALE GENOMIC DNA]</scope>
    <source>
        <strain evidence="1 2">JUb18</strain>
    </source>
</reference>
<dbReference type="SUPFAM" id="SSF46955">
    <property type="entry name" value="Putative DNA-binding domain"/>
    <property type="match status" value="1"/>
</dbReference>
<dbReference type="OrthoDB" id="5079646at2"/>
<gene>
    <name evidence="1" type="ORF">EDF62_3090</name>
</gene>
<protein>
    <recommendedName>
        <fullName evidence="3">Helix-turn-helix protein</fullName>
    </recommendedName>
</protein>
<comment type="caution">
    <text evidence="1">The sequence shown here is derived from an EMBL/GenBank/DDBJ whole genome shotgun (WGS) entry which is preliminary data.</text>
</comment>
<evidence type="ECO:0008006" key="3">
    <source>
        <dbReference type="Google" id="ProtNLM"/>
    </source>
</evidence>
<organism evidence="1 2">
    <name type="scientific">Leucobacter luti</name>
    <dbReference type="NCBI Taxonomy" id="340320"/>
    <lineage>
        <taxon>Bacteria</taxon>
        <taxon>Bacillati</taxon>
        <taxon>Actinomycetota</taxon>
        <taxon>Actinomycetes</taxon>
        <taxon>Micrococcales</taxon>
        <taxon>Microbacteriaceae</taxon>
        <taxon>Leucobacter</taxon>
    </lineage>
</organism>
<name>A0A4R6RSF3_9MICO</name>
<proteinExistence type="predicted"/>
<accession>A0A4R6RSF3</accession>
<dbReference type="Proteomes" id="UP000295601">
    <property type="component" value="Unassembled WGS sequence"/>
</dbReference>
<evidence type="ECO:0000313" key="2">
    <source>
        <dbReference type="Proteomes" id="UP000295601"/>
    </source>
</evidence>